<name>A0A0A9AU65_ARUDO</name>
<evidence type="ECO:0000313" key="1">
    <source>
        <dbReference type="EMBL" id="JAD53433.1"/>
    </source>
</evidence>
<protein>
    <submittedName>
        <fullName evidence="1">Uncharacterized protein</fullName>
    </submittedName>
</protein>
<organism evidence="1">
    <name type="scientific">Arundo donax</name>
    <name type="common">Giant reed</name>
    <name type="synonym">Donax arundinaceus</name>
    <dbReference type="NCBI Taxonomy" id="35708"/>
    <lineage>
        <taxon>Eukaryota</taxon>
        <taxon>Viridiplantae</taxon>
        <taxon>Streptophyta</taxon>
        <taxon>Embryophyta</taxon>
        <taxon>Tracheophyta</taxon>
        <taxon>Spermatophyta</taxon>
        <taxon>Magnoliopsida</taxon>
        <taxon>Liliopsida</taxon>
        <taxon>Poales</taxon>
        <taxon>Poaceae</taxon>
        <taxon>PACMAD clade</taxon>
        <taxon>Arundinoideae</taxon>
        <taxon>Arundineae</taxon>
        <taxon>Arundo</taxon>
    </lineage>
</organism>
<accession>A0A0A9AU65</accession>
<dbReference type="EMBL" id="GBRH01244462">
    <property type="protein sequence ID" value="JAD53433.1"/>
    <property type="molecule type" value="Transcribed_RNA"/>
</dbReference>
<sequence>MLDIVASHISLNRNICIVVFRFITGLGTCPCVATGGK</sequence>
<proteinExistence type="predicted"/>
<reference evidence="1" key="1">
    <citation type="submission" date="2014-09" db="EMBL/GenBank/DDBJ databases">
        <authorList>
            <person name="Magalhaes I.L.F."/>
            <person name="Oliveira U."/>
            <person name="Santos F.R."/>
            <person name="Vidigal T.H.D.A."/>
            <person name="Brescovit A.D."/>
            <person name="Santos A.J."/>
        </authorList>
    </citation>
    <scope>NUCLEOTIDE SEQUENCE</scope>
    <source>
        <tissue evidence="1">Shoot tissue taken approximately 20 cm above the soil surface</tissue>
    </source>
</reference>
<reference evidence="1" key="2">
    <citation type="journal article" date="2015" name="Data Brief">
        <title>Shoot transcriptome of the giant reed, Arundo donax.</title>
        <authorList>
            <person name="Barrero R.A."/>
            <person name="Guerrero F.D."/>
            <person name="Moolhuijzen P."/>
            <person name="Goolsby J.A."/>
            <person name="Tidwell J."/>
            <person name="Bellgard S.E."/>
            <person name="Bellgard M.I."/>
        </authorList>
    </citation>
    <scope>NUCLEOTIDE SEQUENCE</scope>
    <source>
        <tissue evidence="1">Shoot tissue taken approximately 20 cm above the soil surface</tissue>
    </source>
</reference>
<dbReference type="AlphaFoldDB" id="A0A0A9AU65"/>